<dbReference type="Gene3D" id="1.20.1270.180">
    <property type="match status" value="1"/>
</dbReference>
<feature type="compositionally biased region" description="Low complexity" evidence="1">
    <location>
        <begin position="292"/>
        <end position="316"/>
    </location>
</feature>
<comment type="caution">
    <text evidence="3">The sequence shown here is derived from an EMBL/GenBank/DDBJ whole genome shotgun (WGS) entry which is preliminary data.</text>
</comment>
<evidence type="ECO:0000259" key="2">
    <source>
        <dbReference type="Pfam" id="PF07007"/>
    </source>
</evidence>
<dbReference type="Pfam" id="PF07007">
    <property type="entry name" value="LprI"/>
    <property type="match status" value="1"/>
</dbReference>
<dbReference type="OrthoDB" id="8607286at2"/>
<dbReference type="Proteomes" id="UP000017813">
    <property type="component" value="Unassembled WGS sequence"/>
</dbReference>
<name>V9HBD4_9NEIS</name>
<reference evidence="3 4" key="2">
    <citation type="submission" date="2011-10" db="EMBL/GenBank/DDBJ databases">
        <title>The Genome Sequence of Simonsiella muelleri ATCC 29453.</title>
        <authorList>
            <consortium name="The Broad Institute Genome Sequencing Platform"/>
            <consortium name="The Broad Institute Genome Sequencing Center for Infectious Disease"/>
            <person name="Earl A."/>
            <person name="Ward D."/>
            <person name="Feldgarden M."/>
            <person name="Gevers D."/>
            <person name="Izard J."/>
            <person name="Baranova O.V."/>
            <person name="Blanton J.M."/>
            <person name="Tanner A.C."/>
            <person name="Dewhirst F."/>
            <person name="Young S.K."/>
            <person name="Zeng Q."/>
            <person name="Gargeya S."/>
            <person name="Fitzgerald M."/>
            <person name="Haas B."/>
            <person name="Abouelleil A."/>
            <person name="Alvarado L."/>
            <person name="Arachchi H.M."/>
            <person name="Berlin A."/>
            <person name="Brown A."/>
            <person name="Chapman S.B."/>
            <person name="Chen Z."/>
            <person name="Dunbar C."/>
            <person name="Freedman E."/>
            <person name="Gearin G."/>
            <person name="Goldberg J."/>
            <person name="Griggs A."/>
            <person name="Gujja S."/>
            <person name="Heiman D."/>
            <person name="Howarth C."/>
            <person name="Larson L."/>
            <person name="Lui A."/>
            <person name="MacDonald P.J.P."/>
            <person name="Montmayeur A."/>
            <person name="Murphy C."/>
            <person name="Neiman D."/>
            <person name="Pearson M."/>
            <person name="Priest M."/>
            <person name="Roberts A."/>
            <person name="Saif S."/>
            <person name="Shea T."/>
            <person name="Shenoy N."/>
            <person name="Sisk P."/>
            <person name="Stolte C."/>
            <person name="Sykes S."/>
            <person name="Wortman J."/>
            <person name="Nusbaum C."/>
            <person name="Birren B."/>
        </authorList>
    </citation>
    <scope>NUCLEOTIDE SEQUENCE [LARGE SCALE GENOMIC DNA]</scope>
    <source>
        <strain evidence="3 4">ATCC 29453</strain>
    </source>
</reference>
<proteinExistence type="predicted"/>
<feature type="region of interest" description="Disordered" evidence="1">
    <location>
        <begin position="208"/>
        <end position="362"/>
    </location>
</feature>
<dbReference type="AlphaFoldDB" id="V9HBD4"/>
<dbReference type="RefSeq" id="WP_002642146.1">
    <property type="nucleotide sequence ID" value="NZ_CP019448.1"/>
</dbReference>
<feature type="compositionally biased region" description="Polar residues" evidence="1">
    <location>
        <begin position="240"/>
        <end position="250"/>
    </location>
</feature>
<protein>
    <recommendedName>
        <fullName evidence="2">Lysozyme inhibitor LprI-like N-terminal domain-containing protein</fullName>
    </recommendedName>
</protein>
<organism evidence="3 4">
    <name type="scientific">Simonsiella muelleri ATCC 29453</name>
    <dbReference type="NCBI Taxonomy" id="641147"/>
    <lineage>
        <taxon>Bacteria</taxon>
        <taxon>Pseudomonadati</taxon>
        <taxon>Pseudomonadota</taxon>
        <taxon>Betaproteobacteria</taxon>
        <taxon>Neisseriales</taxon>
        <taxon>Neisseriaceae</taxon>
        <taxon>Simonsiella</taxon>
    </lineage>
</organism>
<feature type="compositionally biased region" description="Low complexity" evidence="1">
    <location>
        <begin position="220"/>
        <end position="239"/>
    </location>
</feature>
<dbReference type="HOGENOM" id="CLU_613786_0_0_4"/>
<dbReference type="eggNOG" id="COG3755">
    <property type="taxonomic scope" value="Bacteria"/>
</dbReference>
<evidence type="ECO:0000313" key="4">
    <source>
        <dbReference type="Proteomes" id="UP000017813"/>
    </source>
</evidence>
<feature type="compositionally biased region" description="Basic and acidic residues" evidence="1">
    <location>
        <begin position="317"/>
        <end position="339"/>
    </location>
</feature>
<sequence>MNKKICALAAIGLLMTACSPKEEQKTEKNTTAATSNVADTCRNPGLQSTLQDDLQQAILAETRRLADPNWVDVDKIATAGSQLKLVLNSIQEKDNQCRGKLSILIPQNISQLAHENAPLFEMKNYDTVIEDNMGDVNFQFNGSTLSFPLSYTFKNGELNYDDESLPTSARALAIALLPYGVKDTLNVNGKTISRETALQIIQGGGSLATAKPAKQPNSEPAAASTSSPTDDSSIPTATPNTSVTPSTPAVTESPEQKALRQARAAENAARIAEQKAAERAAKAKAAREAAEAAKLQTNNTNTTKPAKTTTADTTKTPTEKPKNTTKNETKPKQEIDFVARSKQQNAKTDTKTEVKPSVNDDELDSIRKAHKKADDEIKSSWRNISPEIRKDLVEEQKAWEKQRNQRCRQAANAASNDTEASKLYMQCDTRMTKERVKNLQGYSISQ</sequence>
<feature type="domain" description="Lysozyme inhibitor LprI-like N-terminal" evidence="2">
    <location>
        <begin position="366"/>
        <end position="439"/>
    </location>
</feature>
<dbReference type="KEGG" id="smur:BWP33_08180"/>
<feature type="compositionally biased region" description="Basic and acidic residues" evidence="1">
    <location>
        <begin position="272"/>
        <end position="291"/>
    </location>
</feature>
<dbReference type="EMBL" id="ADCY02000035">
    <property type="protein sequence ID" value="EFG30454.2"/>
    <property type="molecule type" value="Genomic_DNA"/>
</dbReference>
<gene>
    <name evidence="3" type="ORF">HMPREF9021_01741</name>
</gene>
<dbReference type="PROSITE" id="PS51257">
    <property type="entry name" value="PROKAR_LIPOPROTEIN"/>
    <property type="match status" value="1"/>
</dbReference>
<evidence type="ECO:0000313" key="3">
    <source>
        <dbReference type="EMBL" id="EFG30454.2"/>
    </source>
</evidence>
<dbReference type="InterPro" id="IPR009739">
    <property type="entry name" value="LprI-like_N"/>
</dbReference>
<keyword evidence="4" id="KW-1185">Reference proteome</keyword>
<evidence type="ECO:0000256" key="1">
    <source>
        <dbReference type="SAM" id="MobiDB-lite"/>
    </source>
</evidence>
<feature type="compositionally biased region" description="Low complexity" evidence="1">
    <location>
        <begin position="259"/>
        <end position="271"/>
    </location>
</feature>
<accession>V9HBD4</accession>
<reference evidence="3 4" key="1">
    <citation type="submission" date="2010-03" db="EMBL/GenBank/DDBJ databases">
        <authorList>
            <consortium name="The Broad Institute Genome Sequencing Platform"/>
            <person name="Ward D."/>
            <person name="Earl A."/>
            <person name="Feldgarden M."/>
            <person name="Gevers D."/>
            <person name="Young S."/>
            <person name="Zeng Q."/>
            <person name="Koehrsen M."/>
            <person name="Alvarado L."/>
            <person name="Berlin A.M."/>
            <person name="Borenstein D."/>
            <person name="Chapman S.B."/>
            <person name="Chen Z."/>
            <person name="Engels R."/>
            <person name="Freedman E."/>
            <person name="Gellesch M."/>
            <person name="Goldberg J."/>
            <person name="Griggs A."/>
            <person name="Gujja S."/>
            <person name="Heilman E.R."/>
            <person name="Heiman D.I."/>
            <person name="Hepburn T.A."/>
            <person name="Howarth C."/>
            <person name="Jen D."/>
            <person name="Larson L."/>
            <person name="Mehta T."/>
            <person name="Park D."/>
            <person name="Pearson M."/>
            <person name="Richards J."/>
            <person name="Roberts A."/>
            <person name="Saif S."/>
            <person name="Shea T.D."/>
            <person name="Shenoy N."/>
            <person name="Sisk P."/>
            <person name="Stolte C."/>
            <person name="Sykes S.N."/>
            <person name="Walk T."/>
            <person name="White J."/>
            <person name="Yandava C."/>
            <person name="Izard J."/>
            <person name="Baranova O.V."/>
            <person name="Blanton J.M."/>
            <person name="Tanner A.C."/>
            <person name="Dewhirst F."/>
            <person name="Haas B."/>
            <person name="Nusbaum C."/>
            <person name="Birren B."/>
        </authorList>
    </citation>
    <scope>NUCLEOTIDE SEQUENCE [LARGE SCALE GENOMIC DNA]</scope>
    <source>
        <strain evidence="3 4">ATCC 29453</strain>
    </source>
</reference>